<reference evidence="9 10" key="1">
    <citation type="submission" date="2018-04" db="EMBL/GenBank/DDBJ databases">
        <title>Pedobacter chongqingensis sp. nov., isolated from a rottenly hemp rope.</title>
        <authorList>
            <person name="Cai Y."/>
        </authorList>
    </citation>
    <scope>NUCLEOTIDE SEQUENCE [LARGE SCALE GENOMIC DNA]</scope>
    <source>
        <strain evidence="9 10">FJ4-8</strain>
    </source>
</reference>
<evidence type="ECO:0000259" key="7">
    <source>
        <dbReference type="Pfam" id="PF02687"/>
    </source>
</evidence>
<feature type="transmembrane region" description="Helical" evidence="6">
    <location>
        <begin position="279"/>
        <end position="303"/>
    </location>
</feature>
<protein>
    <submittedName>
        <fullName evidence="9">ABC transporter permease</fullName>
    </submittedName>
</protein>
<dbReference type="GO" id="GO:0005886">
    <property type="term" value="C:plasma membrane"/>
    <property type="evidence" value="ECO:0007669"/>
    <property type="project" value="UniProtKB-SubCell"/>
</dbReference>
<dbReference type="AlphaFoldDB" id="A0A2U2PBJ6"/>
<sequence length="412" mass="46833">MLKNYFKIALAVLRRRKFFTFISLFGISFTLTIIIVIAAFWENITSAGYPDTNRDRSLYINFVMQENPKQNGMMKGPASFYYMDHYVRSMKTPEKVAISSIFTATNTYVRNKKLLINMKFTNDQWWDVLEFKFLEGKPYTLQQIRSGERIAVISEDTRNQYFGENEKCVGRYIETDNIQYRVAGVVKSVPITAPLIYADMYLPYTLSKNDYRDKSINGMYSAILLAHNSDELDKIRSEYQQVVLKVPPQNKDYTKISSHADSYIESFTRMFSRKSDSSGLAIVITGAVIVILLLMLLPTINLMNINISRIMERSSEIGVRKAFGASSGTLAVQFIIENIILTLGGGIIGLIFSFLILSAVNNSALIPNLTLTINFTVLLYAIIACLIFGFLSGVYPAWRMSRMEVVNALKVR</sequence>
<dbReference type="PANTHER" id="PTHR30572">
    <property type="entry name" value="MEMBRANE COMPONENT OF TRANSPORTER-RELATED"/>
    <property type="match status" value="1"/>
</dbReference>
<evidence type="ECO:0000313" key="10">
    <source>
        <dbReference type="Proteomes" id="UP000245647"/>
    </source>
</evidence>
<dbReference type="Proteomes" id="UP000245647">
    <property type="component" value="Unassembled WGS sequence"/>
</dbReference>
<evidence type="ECO:0000256" key="5">
    <source>
        <dbReference type="ARBA" id="ARBA00023136"/>
    </source>
</evidence>
<evidence type="ECO:0000256" key="4">
    <source>
        <dbReference type="ARBA" id="ARBA00022989"/>
    </source>
</evidence>
<dbReference type="InterPro" id="IPR025857">
    <property type="entry name" value="MacB_PCD"/>
</dbReference>
<dbReference type="InterPro" id="IPR050250">
    <property type="entry name" value="Macrolide_Exporter_MacB"/>
</dbReference>
<evidence type="ECO:0000256" key="2">
    <source>
        <dbReference type="ARBA" id="ARBA00022475"/>
    </source>
</evidence>
<dbReference type="GO" id="GO:0022857">
    <property type="term" value="F:transmembrane transporter activity"/>
    <property type="evidence" value="ECO:0007669"/>
    <property type="project" value="TreeGrafter"/>
</dbReference>
<name>A0A2U2PBJ6_9SPHI</name>
<dbReference type="RefSeq" id="WP_109417629.1">
    <property type="nucleotide sequence ID" value="NZ_QEAS01000020.1"/>
</dbReference>
<feature type="transmembrane region" description="Helical" evidence="6">
    <location>
        <begin position="377"/>
        <end position="398"/>
    </location>
</feature>
<feature type="domain" description="ABC3 transporter permease C-terminal" evidence="7">
    <location>
        <begin position="289"/>
        <end position="404"/>
    </location>
</feature>
<keyword evidence="3 6" id="KW-0812">Transmembrane</keyword>
<accession>A0A2U2PBJ6</accession>
<keyword evidence="4 6" id="KW-1133">Transmembrane helix</keyword>
<evidence type="ECO:0000256" key="3">
    <source>
        <dbReference type="ARBA" id="ARBA00022692"/>
    </source>
</evidence>
<feature type="transmembrane region" description="Helical" evidence="6">
    <location>
        <begin position="330"/>
        <end position="357"/>
    </location>
</feature>
<evidence type="ECO:0000313" key="9">
    <source>
        <dbReference type="EMBL" id="PWG78771.1"/>
    </source>
</evidence>
<dbReference type="Pfam" id="PF12704">
    <property type="entry name" value="MacB_PCD"/>
    <property type="match status" value="1"/>
</dbReference>
<keyword evidence="5 6" id="KW-0472">Membrane</keyword>
<keyword evidence="2" id="KW-1003">Cell membrane</keyword>
<gene>
    <name evidence="9" type="ORF">DDR33_20265</name>
</gene>
<dbReference type="PANTHER" id="PTHR30572:SF18">
    <property type="entry name" value="ABC-TYPE MACROLIDE FAMILY EXPORT SYSTEM PERMEASE COMPONENT 2"/>
    <property type="match status" value="1"/>
</dbReference>
<feature type="transmembrane region" description="Helical" evidence="6">
    <location>
        <begin position="21"/>
        <end position="41"/>
    </location>
</feature>
<comment type="caution">
    <text evidence="9">The sequence shown here is derived from an EMBL/GenBank/DDBJ whole genome shotgun (WGS) entry which is preliminary data.</text>
</comment>
<evidence type="ECO:0000256" key="1">
    <source>
        <dbReference type="ARBA" id="ARBA00004651"/>
    </source>
</evidence>
<evidence type="ECO:0000259" key="8">
    <source>
        <dbReference type="Pfam" id="PF12704"/>
    </source>
</evidence>
<evidence type="ECO:0000256" key="6">
    <source>
        <dbReference type="SAM" id="Phobius"/>
    </source>
</evidence>
<dbReference type="Pfam" id="PF02687">
    <property type="entry name" value="FtsX"/>
    <property type="match status" value="1"/>
</dbReference>
<feature type="domain" description="MacB-like periplasmic core" evidence="8">
    <location>
        <begin position="20"/>
        <end position="230"/>
    </location>
</feature>
<comment type="subcellular location">
    <subcellularLocation>
        <location evidence="1">Cell membrane</location>
        <topology evidence="1">Multi-pass membrane protein</topology>
    </subcellularLocation>
</comment>
<dbReference type="EMBL" id="QEAS01000020">
    <property type="protein sequence ID" value="PWG78771.1"/>
    <property type="molecule type" value="Genomic_DNA"/>
</dbReference>
<dbReference type="InterPro" id="IPR003838">
    <property type="entry name" value="ABC3_permease_C"/>
</dbReference>
<proteinExistence type="predicted"/>
<keyword evidence="10" id="KW-1185">Reference proteome</keyword>
<organism evidence="9 10">
    <name type="scientific">Pararcticibacter amylolyticus</name>
    <dbReference type="NCBI Taxonomy" id="2173175"/>
    <lineage>
        <taxon>Bacteria</taxon>
        <taxon>Pseudomonadati</taxon>
        <taxon>Bacteroidota</taxon>
        <taxon>Sphingobacteriia</taxon>
        <taxon>Sphingobacteriales</taxon>
        <taxon>Sphingobacteriaceae</taxon>
        <taxon>Pararcticibacter</taxon>
    </lineage>
</organism>
<dbReference type="OrthoDB" id="8740261at2"/>